<protein>
    <recommendedName>
        <fullName evidence="5">Cytochrome P450</fullName>
    </recommendedName>
</protein>
<comment type="caution">
    <text evidence="3">The sequence shown here is derived from an EMBL/GenBank/DDBJ whole genome shotgun (WGS) entry which is preliminary data.</text>
</comment>
<dbReference type="GO" id="GO:0020037">
    <property type="term" value="F:heme binding"/>
    <property type="evidence" value="ECO:0007669"/>
    <property type="project" value="InterPro"/>
</dbReference>
<evidence type="ECO:0000256" key="2">
    <source>
        <dbReference type="ARBA" id="ARBA00023004"/>
    </source>
</evidence>
<dbReference type="SUPFAM" id="SSF48264">
    <property type="entry name" value="Cytochrome P450"/>
    <property type="match status" value="1"/>
</dbReference>
<dbReference type="Proteomes" id="UP000077202">
    <property type="component" value="Unassembled WGS sequence"/>
</dbReference>
<reference evidence="3" key="1">
    <citation type="submission" date="2016-03" db="EMBL/GenBank/DDBJ databases">
        <title>Mechanisms controlling the formation of the plant cell surface in tip-growing cells are functionally conserved among land plants.</title>
        <authorList>
            <person name="Honkanen S."/>
            <person name="Jones V.A."/>
            <person name="Morieri G."/>
            <person name="Champion C."/>
            <person name="Hetherington A.J."/>
            <person name="Kelly S."/>
            <person name="Saint-Marcoux D."/>
            <person name="Proust H."/>
            <person name="Prescott H."/>
            <person name="Dolan L."/>
        </authorList>
    </citation>
    <scope>NUCLEOTIDE SEQUENCE [LARGE SCALE GENOMIC DNA]</scope>
    <source>
        <tissue evidence="3">Whole gametophyte</tissue>
    </source>
</reference>
<dbReference type="PANTHER" id="PTHR24286:SF376">
    <property type="entry name" value="ABSCISIC ACID 8'-HYDROXYLASE 4"/>
    <property type="match status" value="1"/>
</dbReference>
<evidence type="ECO:0000313" key="4">
    <source>
        <dbReference type="Proteomes" id="UP000077202"/>
    </source>
</evidence>
<accession>A0A176WEF4</accession>
<keyword evidence="1" id="KW-0479">Metal-binding</keyword>
<evidence type="ECO:0000313" key="3">
    <source>
        <dbReference type="EMBL" id="OAE31304.1"/>
    </source>
</evidence>
<dbReference type="GO" id="GO:0005506">
    <property type="term" value="F:iron ion binding"/>
    <property type="evidence" value="ECO:0007669"/>
    <property type="project" value="InterPro"/>
</dbReference>
<dbReference type="AlphaFoldDB" id="A0A176WEF4"/>
<dbReference type="Gene3D" id="1.10.630.10">
    <property type="entry name" value="Cytochrome P450"/>
    <property type="match status" value="1"/>
</dbReference>
<dbReference type="EMBL" id="LVLJ01001129">
    <property type="protein sequence ID" value="OAE31304.1"/>
    <property type="molecule type" value="Genomic_DNA"/>
</dbReference>
<name>A0A176WEF4_MARPO</name>
<organism evidence="3 4">
    <name type="scientific">Marchantia polymorpha subsp. ruderalis</name>
    <dbReference type="NCBI Taxonomy" id="1480154"/>
    <lineage>
        <taxon>Eukaryota</taxon>
        <taxon>Viridiplantae</taxon>
        <taxon>Streptophyta</taxon>
        <taxon>Embryophyta</taxon>
        <taxon>Marchantiophyta</taxon>
        <taxon>Marchantiopsida</taxon>
        <taxon>Marchantiidae</taxon>
        <taxon>Marchantiales</taxon>
        <taxon>Marchantiaceae</taxon>
        <taxon>Marchantia</taxon>
    </lineage>
</organism>
<dbReference type="GO" id="GO:0016125">
    <property type="term" value="P:sterol metabolic process"/>
    <property type="evidence" value="ECO:0007669"/>
    <property type="project" value="TreeGrafter"/>
</dbReference>
<evidence type="ECO:0000256" key="1">
    <source>
        <dbReference type="ARBA" id="ARBA00022723"/>
    </source>
</evidence>
<gene>
    <name evidence="3" type="ORF">AXG93_1962s1610</name>
</gene>
<dbReference type="Pfam" id="PF00067">
    <property type="entry name" value="p450"/>
    <property type="match status" value="1"/>
</dbReference>
<keyword evidence="2" id="KW-0408">Iron</keyword>
<dbReference type="InterPro" id="IPR036396">
    <property type="entry name" value="Cyt_P450_sf"/>
</dbReference>
<evidence type="ECO:0008006" key="5">
    <source>
        <dbReference type="Google" id="ProtNLM"/>
    </source>
</evidence>
<dbReference type="GO" id="GO:0016705">
    <property type="term" value="F:oxidoreductase activity, acting on paired donors, with incorporation or reduction of molecular oxygen"/>
    <property type="evidence" value="ECO:0007669"/>
    <property type="project" value="InterPro"/>
</dbReference>
<keyword evidence="4" id="KW-1185">Reference proteome</keyword>
<dbReference type="InterPro" id="IPR001128">
    <property type="entry name" value="Cyt_P450"/>
</dbReference>
<dbReference type="PANTHER" id="PTHR24286">
    <property type="entry name" value="CYTOCHROME P450 26"/>
    <property type="match status" value="1"/>
</dbReference>
<proteinExistence type="predicted"/>
<sequence length="228" mass="25652">MPAFLLGVREGLLEEFGTRTGSARSVQLDSSASKQKEWESTDAEVSQDTFIVVQGAHGTTSSTLKRKMPYSRNVFSRLCALARQYSRSSTSGLCKTPNSKDSPFRKAGCWVVSWLLMENLISPEVFDPSRFNQNPDLYSFIAFGRGPRMCSGEEFGMAVMQPFLYHLVQNSDWELVDPEEEFTMFFAPRPKHSLQTELKTSLQVRPQPRLYPQTGTAGAQTVQYQGLL</sequence>
<dbReference type="GO" id="GO:0004497">
    <property type="term" value="F:monooxygenase activity"/>
    <property type="evidence" value="ECO:0007669"/>
    <property type="project" value="InterPro"/>
</dbReference>